<dbReference type="Pfam" id="PF14193">
    <property type="entry name" value="DUF4315"/>
    <property type="match status" value="1"/>
</dbReference>
<feature type="compositionally biased region" description="Polar residues" evidence="2">
    <location>
        <begin position="69"/>
        <end position="79"/>
    </location>
</feature>
<dbReference type="InterPro" id="IPR025464">
    <property type="entry name" value="DUF4315"/>
</dbReference>
<dbReference type="Proteomes" id="UP000254051">
    <property type="component" value="Unassembled WGS sequence"/>
</dbReference>
<keyword evidence="1" id="KW-0175">Coiled coil</keyword>
<gene>
    <name evidence="3" type="ORF">SAMN05216529_103137</name>
</gene>
<organism evidence="3 4">
    <name type="scientific">Faecalicatena contorta</name>
    <dbReference type="NCBI Taxonomy" id="39482"/>
    <lineage>
        <taxon>Bacteria</taxon>
        <taxon>Bacillati</taxon>
        <taxon>Bacillota</taxon>
        <taxon>Clostridia</taxon>
        <taxon>Lachnospirales</taxon>
        <taxon>Lachnospiraceae</taxon>
        <taxon>Faecalicatena</taxon>
    </lineage>
</organism>
<protein>
    <recommendedName>
        <fullName evidence="5">DUF4315 family protein</fullName>
    </recommendedName>
</protein>
<proteinExistence type="predicted"/>
<keyword evidence="4" id="KW-1185">Reference proteome</keyword>
<dbReference type="EMBL" id="UHJJ01000003">
    <property type="protein sequence ID" value="SUQ13409.1"/>
    <property type="molecule type" value="Genomic_DNA"/>
</dbReference>
<feature type="region of interest" description="Disordered" evidence="2">
    <location>
        <begin position="63"/>
        <end position="86"/>
    </location>
</feature>
<sequence>MNAKIERVKKEIDKTKEKISEFQAKLRELEKQKTEFENMEIVEAVRGMDISLADLATLLKTAKTGGATSGQLGPKSTNQEQEETEE</sequence>
<feature type="coiled-coil region" evidence="1">
    <location>
        <begin position="5"/>
        <end position="39"/>
    </location>
</feature>
<evidence type="ECO:0008006" key="5">
    <source>
        <dbReference type="Google" id="ProtNLM"/>
    </source>
</evidence>
<evidence type="ECO:0000256" key="1">
    <source>
        <dbReference type="SAM" id="Coils"/>
    </source>
</evidence>
<dbReference type="RefSeq" id="WP_109709403.1">
    <property type="nucleotide sequence ID" value="NZ_QGDS01000003.1"/>
</dbReference>
<evidence type="ECO:0000256" key="2">
    <source>
        <dbReference type="SAM" id="MobiDB-lite"/>
    </source>
</evidence>
<evidence type="ECO:0000313" key="3">
    <source>
        <dbReference type="EMBL" id="SUQ13409.1"/>
    </source>
</evidence>
<dbReference type="AlphaFoldDB" id="A0A315ZYU9"/>
<accession>A0A315ZYU9</accession>
<evidence type="ECO:0000313" key="4">
    <source>
        <dbReference type="Proteomes" id="UP000254051"/>
    </source>
</evidence>
<reference evidence="4" key="1">
    <citation type="submission" date="2017-07" db="EMBL/GenBank/DDBJ databases">
        <authorList>
            <person name="Varghese N."/>
            <person name="Submissions S."/>
        </authorList>
    </citation>
    <scope>NUCLEOTIDE SEQUENCE [LARGE SCALE GENOMIC DNA]</scope>
    <source>
        <strain evidence="4">NLAE-zl-C134</strain>
    </source>
</reference>
<name>A0A315ZYU9_9FIRM</name>
<dbReference type="OrthoDB" id="1956817at2"/>